<evidence type="ECO:0000313" key="1">
    <source>
        <dbReference type="EMBL" id="KAH7440444.1"/>
    </source>
</evidence>
<name>A0A8T2V3Q5_CERRI</name>
<keyword evidence="2" id="KW-1185">Reference proteome</keyword>
<dbReference type="EMBL" id="CM035409">
    <property type="protein sequence ID" value="KAH7440444.1"/>
    <property type="molecule type" value="Genomic_DNA"/>
</dbReference>
<sequence>MDGSLASIFSHVAPSQGLPCADAVGWSSPHSQFSEALPCNLACGSTEIYKGHNVGKEDEKSQAEKLHQLQGLLKVVLKERDEARMECRKLRQRFSHQSSSADSPCSFVYSSPVHSSPASSQWSLQEIEEHLNKDDFADYENTPAPLELHQALQSLSDSCNDDNCLQSLFSVEPACESILGDSKSSFCLDVLDKKSPLDTDPVLNLIQADHTLQPLNAMCGSQLSTRSLSRQSSSNSSCTSVQLQQGVNGQEDLPDQVAVGHNPVKVESVDVCAISCTPSLNEEKSLPALSYVRHPLGPTAITSSSPSSPVPSIANSAISASGLIVSGPSNVRLTSTCPSVPTTSIITKQVHLPEPPEADPQVMLNSLPEKGKLLHAVLQAGPLLQTLLLAGPLPQWRCPPPAVSALDIPKVNVFSSGSPMVGYPCSSIGYARYFGSPMDNGASSLKRRVDAVDSETGGRPHKLRKLSPAFPCHTQFLQMPVRGRP</sequence>
<dbReference type="Proteomes" id="UP000825935">
    <property type="component" value="Chromosome 4"/>
</dbReference>
<protein>
    <submittedName>
        <fullName evidence="1">Uncharacterized protein</fullName>
    </submittedName>
</protein>
<evidence type="ECO:0000313" key="2">
    <source>
        <dbReference type="Proteomes" id="UP000825935"/>
    </source>
</evidence>
<gene>
    <name evidence="1" type="ORF">KP509_04G107400</name>
</gene>
<accession>A0A8T2V3Q5</accession>
<dbReference type="PANTHER" id="PTHR33431">
    <property type="entry name" value="ENABLED-LIKE PROTEIN (DUF1635)"/>
    <property type="match status" value="1"/>
</dbReference>
<organism evidence="1 2">
    <name type="scientific">Ceratopteris richardii</name>
    <name type="common">Triangle waterfern</name>
    <dbReference type="NCBI Taxonomy" id="49495"/>
    <lineage>
        <taxon>Eukaryota</taxon>
        <taxon>Viridiplantae</taxon>
        <taxon>Streptophyta</taxon>
        <taxon>Embryophyta</taxon>
        <taxon>Tracheophyta</taxon>
        <taxon>Polypodiopsida</taxon>
        <taxon>Polypodiidae</taxon>
        <taxon>Polypodiales</taxon>
        <taxon>Pteridineae</taxon>
        <taxon>Pteridaceae</taxon>
        <taxon>Parkerioideae</taxon>
        <taxon>Ceratopteris</taxon>
    </lineage>
</organism>
<dbReference type="OrthoDB" id="1926156at2759"/>
<dbReference type="InterPro" id="IPR012862">
    <property type="entry name" value="DUF1635"/>
</dbReference>
<reference evidence="1" key="1">
    <citation type="submission" date="2021-08" db="EMBL/GenBank/DDBJ databases">
        <title>WGS assembly of Ceratopteris richardii.</title>
        <authorList>
            <person name="Marchant D.B."/>
            <person name="Chen G."/>
            <person name="Jenkins J."/>
            <person name="Shu S."/>
            <person name="Leebens-Mack J."/>
            <person name="Grimwood J."/>
            <person name="Schmutz J."/>
            <person name="Soltis P."/>
            <person name="Soltis D."/>
            <person name="Chen Z.-H."/>
        </authorList>
    </citation>
    <scope>NUCLEOTIDE SEQUENCE</scope>
    <source>
        <strain evidence="1">Whitten #5841</strain>
        <tissue evidence="1">Leaf</tissue>
    </source>
</reference>
<dbReference type="Pfam" id="PF07795">
    <property type="entry name" value="DUF1635"/>
    <property type="match status" value="1"/>
</dbReference>
<dbReference type="AlphaFoldDB" id="A0A8T2V3Q5"/>
<comment type="caution">
    <text evidence="1">The sequence shown here is derived from an EMBL/GenBank/DDBJ whole genome shotgun (WGS) entry which is preliminary data.</text>
</comment>
<proteinExistence type="predicted"/>
<dbReference type="PANTHER" id="PTHR33431:SF3">
    <property type="entry name" value="ENABLED-LIKE PROTEIN (DUF1635)"/>
    <property type="match status" value="1"/>
</dbReference>